<dbReference type="InterPro" id="IPR001375">
    <property type="entry name" value="Peptidase_S9_cat"/>
</dbReference>
<evidence type="ECO:0000256" key="1">
    <source>
        <dbReference type="ARBA" id="ARBA00005228"/>
    </source>
</evidence>
<comment type="caution">
    <text evidence="8">The sequence shown here is derived from an EMBL/GenBank/DDBJ whole genome shotgun (WGS) entry which is preliminary data.</text>
</comment>
<reference evidence="9 11" key="2">
    <citation type="submission" date="2023-07" db="EMBL/GenBank/DDBJ databases">
        <title>Sequencing the genomes of 1000 actinobacteria strains.</title>
        <authorList>
            <person name="Klenk H.-P."/>
        </authorList>
    </citation>
    <scope>NUCLEOTIDE SEQUENCE [LARGE SCALE GENOMIC DNA]</scope>
    <source>
        <strain evidence="9 11">DSM 44724</strain>
    </source>
</reference>
<dbReference type="AlphaFoldDB" id="A0A9X3PX02"/>
<protein>
    <submittedName>
        <fullName evidence="9">Oligopeptidase B</fullName>
        <ecNumber evidence="9">3.4.21.83</ecNumber>
    </submittedName>
    <submittedName>
        <fullName evidence="8">S9 family peptidase</fullName>
    </submittedName>
</protein>
<evidence type="ECO:0000256" key="2">
    <source>
        <dbReference type="ARBA" id="ARBA00022670"/>
    </source>
</evidence>
<evidence type="ECO:0000313" key="8">
    <source>
        <dbReference type="EMBL" id="MDA1387503.1"/>
    </source>
</evidence>
<dbReference type="RefSeq" id="WP_270124007.1">
    <property type="nucleotide sequence ID" value="NZ_BAAAOM010000004.1"/>
</dbReference>
<dbReference type="InterPro" id="IPR029058">
    <property type="entry name" value="AB_hydrolase_fold"/>
</dbReference>
<organism evidence="8 10">
    <name type="scientific">Glycomyces lechevalierae</name>
    <dbReference type="NCBI Taxonomy" id="256034"/>
    <lineage>
        <taxon>Bacteria</taxon>
        <taxon>Bacillati</taxon>
        <taxon>Actinomycetota</taxon>
        <taxon>Actinomycetes</taxon>
        <taxon>Glycomycetales</taxon>
        <taxon>Glycomycetaceae</taxon>
        <taxon>Glycomyces</taxon>
    </lineage>
</organism>
<dbReference type="PANTHER" id="PTHR11757">
    <property type="entry name" value="PROTEASE FAMILY S9A OLIGOPEPTIDASE"/>
    <property type="match status" value="1"/>
</dbReference>
<keyword evidence="4" id="KW-0720">Serine protease</keyword>
<dbReference type="InterPro" id="IPR002470">
    <property type="entry name" value="Peptidase_S9A"/>
</dbReference>
<dbReference type="PRINTS" id="PR00862">
    <property type="entry name" value="PROLIGOPTASE"/>
</dbReference>
<feature type="domain" description="Peptidase S9 prolyl oligopeptidase catalytic" evidence="6">
    <location>
        <begin position="476"/>
        <end position="691"/>
    </location>
</feature>
<dbReference type="Proteomes" id="UP001183604">
    <property type="component" value="Unassembled WGS sequence"/>
</dbReference>
<evidence type="ECO:0000256" key="4">
    <source>
        <dbReference type="ARBA" id="ARBA00022825"/>
    </source>
</evidence>
<evidence type="ECO:0000256" key="5">
    <source>
        <dbReference type="SAM" id="MobiDB-lite"/>
    </source>
</evidence>
<gene>
    <name evidence="9" type="ORF">J2S69_002398</name>
    <name evidence="8" type="ORF">O2L01_21095</name>
</gene>
<evidence type="ECO:0000313" key="11">
    <source>
        <dbReference type="Proteomes" id="UP001183604"/>
    </source>
</evidence>
<proteinExistence type="inferred from homology"/>
<dbReference type="EMBL" id="JAVDYD010000001">
    <property type="protein sequence ID" value="MDR7338679.1"/>
    <property type="molecule type" value="Genomic_DNA"/>
</dbReference>
<keyword evidence="3 9" id="KW-0378">Hydrolase</keyword>
<sequence>MSETQAAKPAAPRRDHPRTHHGDTVNDPYAWLKDPEDPATVEYLKAENAFAEARTAHLAALRKSIFGEIKSRTQETDLSVPVRKRGWWYYGRTEEGKQYGIQCRLKADGDTPPEIEAGTAIEGEEILVDGNELAEGHDFFSLGTCDVSPDGNLLAYAVNYSGDERFTLRFRDLRTGEDFPDDIPNVFYGGSWSLDGSVFFYTKVDDAWRPYQVWRHVLGEHEDKDVLVHQEDDERFWTGIDLTRSEQYLFIVSGSKITTEVRYLDAADPTGEFKVFGNGRVQGVELSVDHQGDRFWVLHNKDAENFTLGWTPVEDTTQFHEVIPHDEAVRLESADAFADHVVVSMRRAGLSQVAILGGEDGRLTEIAFDEPIYSVGLGENPDYDSRQIRLGYTSLVTPSSVYDYDIDAAELRLRKRTPVLGDFDPADYVQYREWATAADGTKVPISIVAKQGVTADGTAPCLLYGYGSYEHSIDPYFSIARLSLLDRGVVFAIAHIRGGGEMGRQWYEQGKLLHKRNTFTDFVDCAEHLVDVGWAAPDRIVARGGSAGGLLMGAVANLAPERFAGVLADVPFVDALNTILDPTMPLTVIEWEEWGNPLESPEVYEYMKSYSPYENIADVRYPSILAVTSLNDTRVGFHEPAKWIAKLRHESPNSDVLLKTEMEAGHGGRSGRYDAWEEEAFNLAWVLDKLGAAQIALAE</sequence>
<evidence type="ECO:0000259" key="7">
    <source>
        <dbReference type="Pfam" id="PF02897"/>
    </source>
</evidence>
<dbReference type="Pfam" id="PF02897">
    <property type="entry name" value="Peptidase_S9_N"/>
    <property type="match status" value="1"/>
</dbReference>
<dbReference type="GO" id="GO:0004252">
    <property type="term" value="F:serine-type endopeptidase activity"/>
    <property type="evidence" value="ECO:0007669"/>
    <property type="project" value="UniProtKB-EC"/>
</dbReference>
<evidence type="ECO:0000256" key="3">
    <source>
        <dbReference type="ARBA" id="ARBA00022801"/>
    </source>
</evidence>
<name>A0A9X3PX02_9ACTN</name>
<evidence type="ECO:0000259" key="6">
    <source>
        <dbReference type="Pfam" id="PF00326"/>
    </source>
</evidence>
<dbReference type="EMBL" id="JAPZVQ010000016">
    <property type="protein sequence ID" value="MDA1387503.1"/>
    <property type="molecule type" value="Genomic_DNA"/>
</dbReference>
<dbReference type="SUPFAM" id="SSF50993">
    <property type="entry name" value="Peptidase/esterase 'gauge' domain"/>
    <property type="match status" value="1"/>
</dbReference>
<keyword evidence="11" id="KW-1185">Reference proteome</keyword>
<dbReference type="SUPFAM" id="SSF53474">
    <property type="entry name" value="alpha/beta-Hydrolases"/>
    <property type="match status" value="1"/>
</dbReference>
<feature type="region of interest" description="Disordered" evidence="5">
    <location>
        <begin position="1"/>
        <end position="31"/>
    </location>
</feature>
<dbReference type="Gene3D" id="2.130.10.120">
    <property type="entry name" value="Prolyl oligopeptidase, N-terminal domain"/>
    <property type="match status" value="1"/>
</dbReference>
<dbReference type="Gene3D" id="3.40.50.1820">
    <property type="entry name" value="alpha/beta hydrolase"/>
    <property type="match status" value="1"/>
</dbReference>
<dbReference type="Pfam" id="PF00326">
    <property type="entry name" value="Peptidase_S9"/>
    <property type="match status" value="1"/>
</dbReference>
<feature type="domain" description="Peptidase S9A N-terminal" evidence="7">
    <location>
        <begin position="9"/>
        <end position="415"/>
    </location>
</feature>
<evidence type="ECO:0000313" key="9">
    <source>
        <dbReference type="EMBL" id="MDR7338679.1"/>
    </source>
</evidence>
<dbReference type="InterPro" id="IPR023302">
    <property type="entry name" value="Pept_S9A_N"/>
</dbReference>
<dbReference type="EC" id="3.4.21.83" evidence="9"/>
<dbReference type="PANTHER" id="PTHR11757:SF19">
    <property type="entry name" value="PROLYL ENDOPEPTIDASE-LIKE"/>
    <property type="match status" value="1"/>
</dbReference>
<evidence type="ECO:0000313" key="10">
    <source>
        <dbReference type="Proteomes" id="UP001145799"/>
    </source>
</evidence>
<accession>A0A9X3PX02</accession>
<reference evidence="8" key="1">
    <citation type="submission" date="2022-12" db="EMBL/GenBank/DDBJ databases">
        <title>Gycomyces niveus sp.nov., a novel actinomycete isolated from soil in Shouguang.</title>
        <authorList>
            <person name="Yang X."/>
        </authorList>
    </citation>
    <scope>NUCLEOTIDE SEQUENCE</scope>
    <source>
        <strain evidence="8">DSM 44724</strain>
    </source>
</reference>
<comment type="similarity">
    <text evidence="1">Belongs to the peptidase S9A family.</text>
</comment>
<dbReference type="GO" id="GO:0006508">
    <property type="term" value="P:proteolysis"/>
    <property type="evidence" value="ECO:0007669"/>
    <property type="project" value="UniProtKB-KW"/>
</dbReference>
<keyword evidence="2" id="KW-0645">Protease</keyword>
<dbReference type="InterPro" id="IPR051543">
    <property type="entry name" value="Serine_Peptidase_S9A"/>
</dbReference>
<dbReference type="Proteomes" id="UP001145799">
    <property type="component" value="Unassembled WGS sequence"/>
</dbReference>